<dbReference type="InterPro" id="IPR036388">
    <property type="entry name" value="WH-like_DNA-bd_sf"/>
</dbReference>
<gene>
    <name evidence="5" type="ORF">SAMCFNEI73_pC0200</name>
</gene>
<evidence type="ECO:0000256" key="1">
    <source>
        <dbReference type="ARBA" id="ARBA00023015"/>
    </source>
</evidence>
<dbReference type="KEGG" id="same:SAMCFNEI73_pC0200"/>
<dbReference type="GO" id="GO:0003700">
    <property type="term" value="F:DNA-binding transcription factor activity"/>
    <property type="evidence" value="ECO:0007669"/>
    <property type="project" value="InterPro"/>
</dbReference>
<dbReference type="Pfam" id="PF07729">
    <property type="entry name" value="FCD"/>
    <property type="match status" value="1"/>
</dbReference>
<dbReference type="InterPro" id="IPR000524">
    <property type="entry name" value="Tscrpt_reg_HTH_GntR"/>
</dbReference>
<keyword evidence="3" id="KW-0804">Transcription</keyword>
<dbReference type="InterPro" id="IPR011711">
    <property type="entry name" value="GntR_C"/>
</dbReference>
<dbReference type="EMBL" id="CP013110">
    <property type="protein sequence ID" value="APG93923.1"/>
    <property type="molecule type" value="Genomic_DNA"/>
</dbReference>
<accession>A0A1L3LV60</accession>
<organism evidence="5 6">
    <name type="scientific">Sinorhizobium americanum</name>
    <dbReference type="NCBI Taxonomy" id="194963"/>
    <lineage>
        <taxon>Bacteria</taxon>
        <taxon>Pseudomonadati</taxon>
        <taxon>Pseudomonadota</taxon>
        <taxon>Alphaproteobacteria</taxon>
        <taxon>Hyphomicrobiales</taxon>
        <taxon>Rhizobiaceae</taxon>
        <taxon>Sinorhizobium/Ensifer group</taxon>
        <taxon>Sinorhizobium</taxon>
    </lineage>
</organism>
<proteinExistence type="predicted"/>
<dbReference type="InterPro" id="IPR036390">
    <property type="entry name" value="WH_DNA-bd_sf"/>
</dbReference>
<dbReference type="SMART" id="SM00895">
    <property type="entry name" value="FCD"/>
    <property type="match status" value="1"/>
</dbReference>
<dbReference type="CDD" id="cd07377">
    <property type="entry name" value="WHTH_GntR"/>
    <property type="match status" value="1"/>
</dbReference>
<dbReference type="Proteomes" id="UP000182306">
    <property type="component" value="Plasmid C"/>
</dbReference>
<dbReference type="Pfam" id="PF00392">
    <property type="entry name" value="GntR"/>
    <property type="match status" value="1"/>
</dbReference>
<dbReference type="Gene3D" id="1.20.120.530">
    <property type="entry name" value="GntR ligand-binding domain-like"/>
    <property type="match status" value="1"/>
</dbReference>
<geneLocation type="plasmid" evidence="5 6">
    <name>C</name>
</geneLocation>
<dbReference type="Gene3D" id="1.10.10.10">
    <property type="entry name" value="Winged helix-like DNA-binding domain superfamily/Winged helix DNA-binding domain"/>
    <property type="match status" value="1"/>
</dbReference>
<evidence type="ECO:0000259" key="4">
    <source>
        <dbReference type="PROSITE" id="PS50949"/>
    </source>
</evidence>
<evidence type="ECO:0000256" key="2">
    <source>
        <dbReference type="ARBA" id="ARBA00023125"/>
    </source>
</evidence>
<dbReference type="PRINTS" id="PR00035">
    <property type="entry name" value="HTHGNTR"/>
</dbReference>
<sequence length="272" mass="30049">MLSLLLPTGSMHYLQNGKSGGIMQRAERPTSRRSFASQVAEALRAQIEAGFYAPGDKLPTEPALIDRFGFSRTVIREAIAALRADGLVESRQGAGVFVIGAKPADEGLKLFTDETDKISDIIEELELRIGIEVEAAGLAAARSSPAQEAEIQAQVDRFADLVAEGRPTDEADFQFHMAIATATNNARFKAFLEHVGRRMIPRVKFKTVMGGVDPLPSRDQPILEEHREIAEAIIARDPDKAREAMRRHLVTGIKRYRSLMIRRSTVDREKGD</sequence>
<dbReference type="SUPFAM" id="SSF46785">
    <property type="entry name" value="Winged helix' DNA-binding domain"/>
    <property type="match status" value="1"/>
</dbReference>
<dbReference type="InterPro" id="IPR008920">
    <property type="entry name" value="TF_FadR/GntR_C"/>
</dbReference>
<reference evidence="5 6" key="1">
    <citation type="submission" date="2015-10" db="EMBL/GenBank/DDBJ databases">
        <title>Genomic differences between typical nodule nitrogen-fixing rhizobial strains and those coming from bean seeds.</title>
        <authorList>
            <person name="Peralta H."/>
            <person name="Aguilar-Vera A."/>
            <person name="Diaz R."/>
            <person name="Mora Y."/>
            <person name="Martinez-Batallar G."/>
            <person name="Salazar E."/>
            <person name="Vargas-Lagunas C."/>
            <person name="Encarnacion S."/>
            <person name="Girard L."/>
            <person name="Mora J."/>
        </authorList>
    </citation>
    <scope>NUCLEOTIDE SEQUENCE [LARGE SCALE GENOMIC DNA]</scope>
    <source>
        <strain evidence="5 6">CFNEI 73</strain>
        <plasmid evidence="5 6">C</plasmid>
    </source>
</reference>
<feature type="domain" description="HTH gntR-type" evidence="4">
    <location>
        <begin position="33"/>
        <end position="101"/>
    </location>
</feature>
<evidence type="ECO:0000313" key="5">
    <source>
        <dbReference type="EMBL" id="APG93923.1"/>
    </source>
</evidence>
<dbReference type="PANTHER" id="PTHR43537:SF5">
    <property type="entry name" value="UXU OPERON TRANSCRIPTIONAL REGULATOR"/>
    <property type="match status" value="1"/>
</dbReference>
<keyword evidence="1" id="KW-0805">Transcription regulation</keyword>
<dbReference type="SMART" id="SM00345">
    <property type="entry name" value="HTH_GNTR"/>
    <property type="match status" value="1"/>
</dbReference>
<dbReference type="PROSITE" id="PS50949">
    <property type="entry name" value="HTH_GNTR"/>
    <property type="match status" value="1"/>
</dbReference>
<keyword evidence="5" id="KW-0614">Plasmid</keyword>
<protein>
    <submittedName>
        <fullName evidence="5">GntR family transcriptional regulator</fullName>
    </submittedName>
</protein>
<evidence type="ECO:0000313" key="6">
    <source>
        <dbReference type="Proteomes" id="UP000182306"/>
    </source>
</evidence>
<dbReference type="AlphaFoldDB" id="A0A1L3LV60"/>
<dbReference type="SUPFAM" id="SSF48008">
    <property type="entry name" value="GntR ligand-binding domain-like"/>
    <property type="match status" value="1"/>
</dbReference>
<name>A0A1L3LV60_9HYPH</name>
<keyword evidence="6" id="KW-1185">Reference proteome</keyword>
<dbReference type="GO" id="GO:0003677">
    <property type="term" value="F:DNA binding"/>
    <property type="evidence" value="ECO:0007669"/>
    <property type="project" value="UniProtKB-KW"/>
</dbReference>
<evidence type="ECO:0000256" key="3">
    <source>
        <dbReference type="ARBA" id="ARBA00023163"/>
    </source>
</evidence>
<dbReference type="PANTHER" id="PTHR43537">
    <property type="entry name" value="TRANSCRIPTIONAL REGULATOR, GNTR FAMILY"/>
    <property type="match status" value="1"/>
</dbReference>
<keyword evidence="2" id="KW-0238">DNA-binding</keyword>